<dbReference type="SUPFAM" id="SSF53697">
    <property type="entry name" value="SIS domain"/>
    <property type="match status" value="1"/>
</dbReference>
<dbReference type="Pfam" id="PF22645">
    <property type="entry name" value="GKRP_SIS_N"/>
    <property type="match status" value="1"/>
</dbReference>
<sequence>MEKITEQPSLYNDLEKKSVEELTSGLISEYKKIALAVEAAKPQLDRLLNAVVEKVKAGGRMIYLGAGTGGRLSVLDVLELPTTFGMEDDTICAVLAGGIDKLILALEEKEDDTEESWQMLTEKGVSSRDIVVGISASGTTPFVLSGLKNCRENGITTCCIVNNPGSPIAEVSDYPVEVITGPEFVTGSTRMKAGTSQKMVFDMISTTVWIQMGRVLDNRMVNVQLINRKITDRAVRILMDKSDIRDYDQAHTFLLEQGSVANALKTLHQNGGIRK</sequence>
<dbReference type="InterPro" id="IPR001347">
    <property type="entry name" value="SIS_dom"/>
</dbReference>
<evidence type="ECO:0000313" key="4">
    <source>
        <dbReference type="EMBL" id="MPM25980.1"/>
    </source>
</evidence>
<evidence type="ECO:0000259" key="3">
    <source>
        <dbReference type="PROSITE" id="PS51464"/>
    </source>
</evidence>
<dbReference type="GO" id="GO:0009254">
    <property type="term" value="P:peptidoglycan turnover"/>
    <property type="evidence" value="ECO:0007669"/>
    <property type="project" value="TreeGrafter"/>
</dbReference>
<dbReference type="InterPro" id="IPR040190">
    <property type="entry name" value="MURQ/GCKR"/>
</dbReference>
<accession>A0A644YBU9</accession>
<dbReference type="GO" id="GO:0016803">
    <property type="term" value="F:ether hydrolase activity"/>
    <property type="evidence" value="ECO:0007669"/>
    <property type="project" value="TreeGrafter"/>
</dbReference>
<proteinExistence type="predicted"/>
<organism evidence="4">
    <name type="scientific">bioreactor metagenome</name>
    <dbReference type="NCBI Taxonomy" id="1076179"/>
    <lineage>
        <taxon>unclassified sequences</taxon>
        <taxon>metagenomes</taxon>
        <taxon>ecological metagenomes</taxon>
    </lineage>
</organism>
<evidence type="ECO:0000256" key="2">
    <source>
        <dbReference type="ARBA" id="ARBA00023277"/>
    </source>
</evidence>
<dbReference type="InterPro" id="IPR046348">
    <property type="entry name" value="SIS_dom_sf"/>
</dbReference>
<reference evidence="4" key="1">
    <citation type="submission" date="2019-08" db="EMBL/GenBank/DDBJ databases">
        <authorList>
            <person name="Kucharzyk K."/>
            <person name="Murdoch R.W."/>
            <person name="Higgins S."/>
            <person name="Loffler F."/>
        </authorList>
    </citation>
    <scope>NUCLEOTIDE SEQUENCE</scope>
</reference>
<dbReference type="PANTHER" id="PTHR10088">
    <property type="entry name" value="GLUCOKINASE REGULATORY PROTEIN"/>
    <property type="match status" value="1"/>
</dbReference>
<gene>
    <name evidence="4" type="primary">murQ_11</name>
    <name evidence="4" type="ORF">SDC9_72481</name>
</gene>
<dbReference type="CDD" id="cd05007">
    <property type="entry name" value="SIS_Etherase"/>
    <property type="match status" value="1"/>
</dbReference>
<dbReference type="EMBL" id="VSSQ01004622">
    <property type="protein sequence ID" value="MPM25980.1"/>
    <property type="molecule type" value="Genomic_DNA"/>
</dbReference>
<keyword evidence="1 4" id="KW-0456">Lyase</keyword>
<keyword evidence="2" id="KW-0119">Carbohydrate metabolism</keyword>
<dbReference type="PROSITE" id="PS01272">
    <property type="entry name" value="GCKR"/>
    <property type="match status" value="1"/>
</dbReference>
<dbReference type="AlphaFoldDB" id="A0A644YBU9"/>
<dbReference type="PANTHER" id="PTHR10088:SF4">
    <property type="entry name" value="GLUCOKINASE REGULATORY PROTEIN"/>
    <property type="match status" value="1"/>
</dbReference>
<evidence type="ECO:0000256" key="1">
    <source>
        <dbReference type="ARBA" id="ARBA00023239"/>
    </source>
</evidence>
<dbReference type="PROSITE" id="PS51464">
    <property type="entry name" value="SIS"/>
    <property type="match status" value="1"/>
</dbReference>
<dbReference type="NCBIfam" id="NF003915">
    <property type="entry name" value="PRK05441.1"/>
    <property type="match status" value="1"/>
</dbReference>
<dbReference type="GO" id="GO:0097367">
    <property type="term" value="F:carbohydrate derivative binding"/>
    <property type="evidence" value="ECO:0007669"/>
    <property type="project" value="InterPro"/>
</dbReference>
<dbReference type="GO" id="GO:0016835">
    <property type="term" value="F:carbon-oxygen lyase activity"/>
    <property type="evidence" value="ECO:0007669"/>
    <property type="project" value="InterPro"/>
</dbReference>
<dbReference type="Gene3D" id="3.40.50.10490">
    <property type="entry name" value="Glucose-6-phosphate isomerase like protein, domain 1"/>
    <property type="match status" value="1"/>
</dbReference>
<dbReference type="GO" id="GO:0046348">
    <property type="term" value="P:amino sugar catabolic process"/>
    <property type="evidence" value="ECO:0007669"/>
    <property type="project" value="InterPro"/>
</dbReference>
<name>A0A644YBU9_9ZZZZ</name>
<comment type="caution">
    <text evidence="4">The sequence shown here is derived from an EMBL/GenBank/DDBJ whole genome shotgun (WGS) entry which is preliminary data.</text>
</comment>
<dbReference type="EC" id="4.2.1.126" evidence="4"/>
<protein>
    <submittedName>
        <fullName evidence="4">N-acetylmuramic acid 6-phosphate etherase</fullName>
        <ecNumber evidence="4">4.2.1.126</ecNumber>
    </submittedName>
</protein>
<dbReference type="InterPro" id="IPR005488">
    <property type="entry name" value="Etherase_MurQ"/>
</dbReference>
<dbReference type="InterPro" id="IPR005486">
    <property type="entry name" value="Glucokinase_regulatory_CS"/>
</dbReference>
<feature type="domain" description="SIS" evidence="3">
    <location>
        <begin position="51"/>
        <end position="214"/>
    </location>
</feature>